<evidence type="ECO:0000313" key="3">
    <source>
        <dbReference type="Proteomes" id="UP000626109"/>
    </source>
</evidence>
<dbReference type="Proteomes" id="UP000626109">
    <property type="component" value="Unassembled WGS sequence"/>
</dbReference>
<feature type="region of interest" description="Disordered" evidence="1">
    <location>
        <begin position="22"/>
        <end position="49"/>
    </location>
</feature>
<dbReference type="InterPro" id="IPR038097">
    <property type="entry name" value="Ribosomal_eL36_sf"/>
</dbReference>
<protein>
    <submittedName>
        <fullName evidence="2">Uncharacterized protein</fullName>
    </submittedName>
</protein>
<reference evidence="2" key="1">
    <citation type="submission" date="2021-02" db="EMBL/GenBank/DDBJ databases">
        <authorList>
            <person name="Dougan E. K."/>
            <person name="Rhodes N."/>
            <person name="Thang M."/>
            <person name="Chan C."/>
        </authorList>
    </citation>
    <scope>NUCLEOTIDE SEQUENCE</scope>
</reference>
<sequence>MSRTNGADYNGDDCPAFSLCSRQMQRTHRRGKRKRDEMGEAIAAMRRKA</sequence>
<proteinExistence type="predicted"/>
<gene>
    <name evidence="2" type="ORF">PGLA2088_LOCUS50853</name>
</gene>
<dbReference type="AlphaFoldDB" id="A0A813LZJ0"/>
<name>A0A813LZJ0_POLGL</name>
<comment type="caution">
    <text evidence="2">The sequence shown here is derived from an EMBL/GenBank/DDBJ whole genome shotgun (WGS) entry which is preliminary data.</text>
</comment>
<accession>A0A813LZJ0</accession>
<dbReference type="Gene3D" id="1.10.10.1760">
    <property type="entry name" value="60S ribosomal protein L36"/>
    <property type="match status" value="1"/>
</dbReference>
<evidence type="ECO:0000313" key="2">
    <source>
        <dbReference type="EMBL" id="CAE8742172.1"/>
    </source>
</evidence>
<evidence type="ECO:0000256" key="1">
    <source>
        <dbReference type="SAM" id="MobiDB-lite"/>
    </source>
</evidence>
<dbReference type="EMBL" id="CAJNNW010037481">
    <property type="protein sequence ID" value="CAE8742172.1"/>
    <property type="molecule type" value="Genomic_DNA"/>
</dbReference>
<organism evidence="2 3">
    <name type="scientific">Polarella glacialis</name>
    <name type="common">Dinoflagellate</name>
    <dbReference type="NCBI Taxonomy" id="89957"/>
    <lineage>
        <taxon>Eukaryota</taxon>
        <taxon>Sar</taxon>
        <taxon>Alveolata</taxon>
        <taxon>Dinophyceae</taxon>
        <taxon>Suessiales</taxon>
        <taxon>Suessiaceae</taxon>
        <taxon>Polarella</taxon>
    </lineage>
</organism>